<organism evidence="2 3">
    <name type="scientific">Thermofilum pendens (strain DSM 2475 / Hrk 5)</name>
    <dbReference type="NCBI Taxonomy" id="368408"/>
    <lineage>
        <taxon>Archaea</taxon>
        <taxon>Thermoproteota</taxon>
        <taxon>Thermoprotei</taxon>
        <taxon>Thermofilales</taxon>
        <taxon>Thermofilaceae</taxon>
        <taxon>Thermofilum</taxon>
    </lineage>
</organism>
<dbReference type="Gene3D" id="1.20.120.330">
    <property type="entry name" value="Nucleotidyltransferases domain 2"/>
    <property type="match status" value="1"/>
</dbReference>
<evidence type="ECO:0000313" key="3">
    <source>
        <dbReference type="Proteomes" id="UP000000641"/>
    </source>
</evidence>
<gene>
    <name evidence="2" type="ordered locus">Tpen_1434</name>
</gene>
<dbReference type="GeneID" id="4601364"/>
<dbReference type="eggNOG" id="arCOG01192">
    <property type="taxonomic scope" value="Archaea"/>
</dbReference>
<evidence type="ECO:0000259" key="1">
    <source>
        <dbReference type="Pfam" id="PF05168"/>
    </source>
</evidence>
<dbReference type="EMBL" id="CP000505">
    <property type="protein sequence ID" value="ABL78831.1"/>
    <property type="molecule type" value="Genomic_DNA"/>
</dbReference>
<protein>
    <recommendedName>
        <fullName evidence="1">HEPN domain-containing protein</fullName>
    </recommendedName>
</protein>
<feature type="domain" description="HEPN" evidence="1">
    <location>
        <begin position="3"/>
        <end position="93"/>
    </location>
</feature>
<dbReference type="EnsemblBacteria" id="ABL78831">
    <property type="protein sequence ID" value="ABL78831"/>
    <property type="gene ID" value="Tpen_1434"/>
</dbReference>
<dbReference type="HOGENOM" id="CLU_149754_0_0_2"/>
<dbReference type="InterPro" id="IPR007842">
    <property type="entry name" value="HEPN_dom"/>
</dbReference>
<reference evidence="3" key="1">
    <citation type="journal article" date="2008" name="J. Bacteriol.">
        <title>Genome sequence of Thermofilum pendens reveals an exceptional loss of biosynthetic pathways without genome reduction.</title>
        <authorList>
            <person name="Anderson I."/>
            <person name="Rodriguez J."/>
            <person name="Susanti D."/>
            <person name="Porat I."/>
            <person name="Reich C."/>
            <person name="Ulrich L.E."/>
            <person name="Elkins J.G."/>
            <person name="Mavromatis K."/>
            <person name="Lykidis A."/>
            <person name="Kim E."/>
            <person name="Thompson L.S."/>
            <person name="Nolan M."/>
            <person name="Land M."/>
            <person name="Copeland A."/>
            <person name="Lapidus A."/>
            <person name="Lucas S."/>
            <person name="Detter C."/>
            <person name="Zhulin I.B."/>
            <person name="Olsen G.J."/>
            <person name="Whitman W."/>
            <person name="Mukhopadhyay B."/>
            <person name="Bristow J."/>
            <person name="Kyrpides N."/>
        </authorList>
    </citation>
    <scope>NUCLEOTIDE SEQUENCE [LARGE SCALE GENOMIC DNA]</scope>
    <source>
        <strain evidence="3">DSM 2475 / Hrk 5</strain>
    </source>
</reference>
<dbReference type="SUPFAM" id="SSF81593">
    <property type="entry name" value="Nucleotidyltransferase substrate binding subunit/domain"/>
    <property type="match status" value="1"/>
</dbReference>
<dbReference type="AlphaFoldDB" id="A1S051"/>
<dbReference type="RefSeq" id="WP_011753096.1">
    <property type="nucleotide sequence ID" value="NC_008698.1"/>
</dbReference>
<evidence type="ECO:0000313" key="2">
    <source>
        <dbReference type="EMBL" id="ABL78831.1"/>
    </source>
</evidence>
<dbReference type="Pfam" id="PF05168">
    <property type="entry name" value="HEPN"/>
    <property type="match status" value="1"/>
</dbReference>
<accession>A1S051</accession>
<dbReference type="KEGG" id="tpe:Tpen_1434"/>
<proteinExistence type="predicted"/>
<keyword evidence="3" id="KW-1185">Reference proteome</keyword>
<sequence length="109" mass="11744">MGSAQLAVENYAKAVIAYFRVPSWSHDPSGELLSLLGSIPADAQREAAELADIAKTLAPEHGRATYGEPERGLLPWEVYTRSDAERALELARAASRLTALILSKLGIDP</sequence>
<name>A1S051_THEPD</name>
<dbReference type="Proteomes" id="UP000000641">
    <property type="component" value="Chromosome"/>
</dbReference>